<dbReference type="PANTHER" id="PTHR35563:SF2">
    <property type="entry name" value="BARREL METAL-DEPENDENT HYDROLASE, PUTATIVE (AFU_ORTHOLOGUE AFUA_1G16240)-RELATED"/>
    <property type="match status" value="1"/>
</dbReference>
<keyword evidence="3" id="KW-1185">Reference proteome</keyword>
<protein>
    <submittedName>
        <fullName evidence="2">Amidohydrolase family protein</fullName>
    </submittedName>
</protein>
<dbReference type="Pfam" id="PF04909">
    <property type="entry name" value="Amidohydro_2"/>
    <property type="match status" value="1"/>
</dbReference>
<name>A0ABN1DVE0_SACER</name>
<reference evidence="2 3" key="1">
    <citation type="journal article" date="2019" name="Int. J. Syst. Evol. Microbiol.">
        <title>The Global Catalogue of Microorganisms (GCM) 10K type strain sequencing project: providing services to taxonomists for standard genome sequencing and annotation.</title>
        <authorList>
            <consortium name="The Broad Institute Genomics Platform"/>
            <consortium name="The Broad Institute Genome Sequencing Center for Infectious Disease"/>
            <person name="Wu L."/>
            <person name="Ma J."/>
        </authorList>
    </citation>
    <scope>NUCLEOTIDE SEQUENCE [LARGE SCALE GENOMIC DNA]</scope>
    <source>
        <strain evidence="2 3">JCM 10303</strain>
    </source>
</reference>
<dbReference type="EMBL" id="BAAAGS010000060">
    <property type="protein sequence ID" value="GAA0553262.1"/>
    <property type="molecule type" value="Genomic_DNA"/>
</dbReference>
<accession>A0ABN1DVE0</accession>
<dbReference type="Gene3D" id="3.20.20.140">
    <property type="entry name" value="Metal-dependent hydrolases"/>
    <property type="match status" value="1"/>
</dbReference>
<sequence length="244" mass="26448">MTIDVPADACDAHCHIFGPTSLFPYAPDRTFTPPEAPLADLQKLHHLLGFHRAVLVQSAAHGADHASLVAALEEGAGRYRGVALIRPDTSAAEVARLHDAGVRGARLHFTPHLGPAPTPGAIEAITDLVRPYGWHIALHVAGNGLAEHEDFIRSLPLPVVIDHMGRVDLRQGLDSPAVTVLRRLLDTGRVWVKLSGADRLATVPPDMSDSAALARLLAWSAPERVVWGTDFPPPQHPRLRPRRR</sequence>
<dbReference type="InterPro" id="IPR052358">
    <property type="entry name" value="Aro_Compnd_Degr_Hydrolases"/>
</dbReference>
<gene>
    <name evidence="2" type="ORF">GCM10009533_59150</name>
</gene>
<comment type="caution">
    <text evidence="2">The sequence shown here is derived from an EMBL/GenBank/DDBJ whole genome shotgun (WGS) entry which is preliminary data.</text>
</comment>
<evidence type="ECO:0000313" key="2">
    <source>
        <dbReference type="EMBL" id="GAA0553262.1"/>
    </source>
</evidence>
<evidence type="ECO:0000313" key="3">
    <source>
        <dbReference type="Proteomes" id="UP001500729"/>
    </source>
</evidence>
<evidence type="ECO:0000259" key="1">
    <source>
        <dbReference type="Pfam" id="PF04909"/>
    </source>
</evidence>
<organism evidence="2 3">
    <name type="scientific">Saccharopolyspora erythraea</name>
    <name type="common">Streptomyces erythraeus</name>
    <dbReference type="NCBI Taxonomy" id="1836"/>
    <lineage>
        <taxon>Bacteria</taxon>
        <taxon>Bacillati</taxon>
        <taxon>Actinomycetota</taxon>
        <taxon>Actinomycetes</taxon>
        <taxon>Pseudonocardiales</taxon>
        <taxon>Pseudonocardiaceae</taxon>
        <taxon>Saccharopolyspora</taxon>
    </lineage>
</organism>
<feature type="domain" description="Amidohydrolase-related" evidence="1">
    <location>
        <begin position="10"/>
        <end position="237"/>
    </location>
</feature>
<dbReference type="Proteomes" id="UP001500729">
    <property type="component" value="Unassembled WGS sequence"/>
</dbReference>
<dbReference type="InterPro" id="IPR032466">
    <property type="entry name" value="Metal_Hydrolase"/>
</dbReference>
<dbReference type="PANTHER" id="PTHR35563">
    <property type="entry name" value="BARREL METAL-DEPENDENT HYDROLASE, PUTATIVE (AFU_ORTHOLOGUE AFUA_1G16240)-RELATED"/>
    <property type="match status" value="1"/>
</dbReference>
<proteinExistence type="predicted"/>
<dbReference type="SUPFAM" id="SSF51556">
    <property type="entry name" value="Metallo-dependent hydrolases"/>
    <property type="match status" value="1"/>
</dbReference>
<dbReference type="InterPro" id="IPR006680">
    <property type="entry name" value="Amidohydro-rel"/>
</dbReference>